<sequence>MEREIELAFIKLHILHHAAEEDVFGLGLIEELARHGYTLSPGTLYPVLAKLCRQGLLSVTTRVVNHKQRKYYRTTPEGDALLARLQRKVGELSRELLDEDTGHE</sequence>
<dbReference type="PANTHER" id="PTHR33169">
    <property type="entry name" value="PADR-FAMILY TRANSCRIPTIONAL REGULATOR"/>
    <property type="match status" value="1"/>
</dbReference>
<feature type="domain" description="Transcription regulator PadR N-terminal" evidence="1">
    <location>
        <begin position="14"/>
        <end position="83"/>
    </location>
</feature>
<organism evidence="2 3">
    <name type="scientific">Alkalidesulfovibrio alkalitolerans DSM 16529</name>
    <dbReference type="NCBI Taxonomy" id="1121439"/>
    <lineage>
        <taxon>Bacteria</taxon>
        <taxon>Pseudomonadati</taxon>
        <taxon>Thermodesulfobacteriota</taxon>
        <taxon>Desulfovibrionia</taxon>
        <taxon>Desulfovibrionales</taxon>
        <taxon>Desulfovibrionaceae</taxon>
        <taxon>Alkalidesulfovibrio</taxon>
    </lineage>
</organism>
<comment type="caution">
    <text evidence="2">The sequence shown here is derived from an EMBL/GenBank/DDBJ whole genome shotgun (WGS) entry which is preliminary data.</text>
</comment>
<gene>
    <name evidence="2" type="ORF">dsat_2237</name>
</gene>
<dbReference type="RefSeq" id="WP_020886123.1">
    <property type="nucleotide sequence ID" value="NZ_ATHI01000005.1"/>
</dbReference>
<dbReference type="PANTHER" id="PTHR33169:SF14">
    <property type="entry name" value="TRANSCRIPTIONAL REGULATOR RV3488"/>
    <property type="match status" value="1"/>
</dbReference>
<dbReference type="Pfam" id="PF03551">
    <property type="entry name" value="PadR"/>
    <property type="match status" value="1"/>
</dbReference>
<evidence type="ECO:0000313" key="3">
    <source>
        <dbReference type="Proteomes" id="UP000014975"/>
    </source>
</evidence>
<dbReference type="PATRIC" id="fig|1121439.3.peg.624"/>
<dbReference type="InterPro" id="IPR036390">
    <property type="entry name" value="WH_DNA-bd_sf"/>
</dbReference>
<dbReference type="InterPro" id="IPR005149">
    <property type="entry name" value="Tscrpt_reg_PadR_N"/>
</dbReference>
<proteinExistence type="predicted"/>
<dbReference type="SUPFAM" id="SSF46785">
    <property type="entry name" value="Winged helix' DNA-binding domain"/>
    <property type="match status" value="1"/>
</dbReference>
<dbReference type="STRING" id="1121439.dsat_2237"/>
<dbReference type="AlphaFoldDB" id="S7ULV0"/>
<name>S7ULV0_9BACT</name>
<dbReference type="EMBL" id="ATHI01000005">
    <property type="protein sequence ID" value="EPR34874.1"/>
    <property type="molecule type" value="Genomic_DNA"/>
</dbReference>
<dbReference type="Gene3D" id="1.10.10.10">
    <property type="entry name" value="Winged helix-like DNA-binding domain superfamily/Winged helix DNA-binding domain"/>
    <property type="match status" value="1"/>
</dbReference>
<evidence type="ECO:0000259" key="1">
    <source>
        <dbReference type="Pfam" id="PF03551"/>
    </source>
</evidence>
<evidence type="ECO:0000313" key="2">
    <source>
        <dbReference type="EMBL" id="EPR34874.1"/>
    </source>
</evidence>
<keyword evidence="3" id="KW-1185">Reference proteome</keyword>
<dbReference type="OrthoDB" id="7189837at2"/>
<reference evidence="2 3" key="1">
    <citation type="journal article" date="2013" name="Genome Announc.">
        <title>Draft genome sequences for three mercury-methylating, sulfate-reducing bacteria.</title>
        <authorList>
            <person name="Brown S.D."/>
            <person name="Hurt R.A.Jr."/>
            <person name="Gilmour C.C."/>
            <person name="Elias D.A."/>
        </authorList>
    </citation>
    <scope>NUCLEOTIDE SEQUENCE [LARGE SCALE GENOMIC DNA]</scope>
    <source>
        <strain evidence="2 3">DSM 16529</strain>
    </source>
</reference>
<protein>
    <submittedName>
        <fullName evidence="2">Transcriptional regulator, PadR-like family</fullName>
    </submittedName>
</protein>
<dbReference type="eggNOG" id="COG1695">
    <property type="taxonomic scope" value="Bacteria"/>
</dbReference>
<dbReference type="Proteomes" id="UP000014975">
    <property type="component" value="Unassembled WGS sequence"/>
</dbReference>
<accession>S7ULV0</accession>
<dbReference type="InterPro" id="IPR052509">
    <property type="entry name" value="Metal_resp_DNA-bind_regulator"/>
</dbReference>
<dbReference type="InterPro" id="IPR036388">
    <property type="entry name" value="WH-like_DNA-bd_sf"/>
</dbReference>